<gene>
    <name evidence="1" type="primary">bicp19k</name>
</gene>
<reference evidence="1" key="1">
    <citation type="journal article" date="2007" name="FEBS J.">
        <title>Identification and functional characterization of a novel barnacle cement protein.</title>
        <authorList>
            <person name="Urushida Y."/>
            <person name="Nakano M."/>
            <person name="Matsuda S."/>
            <person name="Inoue N."/>
            <person name="Kanai S."/>
            <person name="Kitamura N."/>
            <person name="Nishino T."/>
            <person name="Kamino K."/>
        </authorList>
    </citation>
    <scope>NUCLEOTIDE SEQUENCE</scope>
</reference>
<organism evidence="1">
    <name type="scientific">Amphibalanus improvisus</name>
    <name type="common">Bay barnacle</name>
    <name type="synonym">Balanus improvisus</name>
    <dbReference type="NCBI Taxonomy" id="1220549"/>
    <lineage>
        <taxon>Eukaryota</taxon>
        <taxon>Metazoa</taxon>
        <taxon>Ecdysozoa</taxon>
        <taxon>Arthropoda</taxon>
        <taxon>Crustacea</taxon>
        <taxon>Multicrustacea</taxon>
        <taxon>Cirripedia</taxon>
        <taxon>Thoracica</taxon>
        <taxon>Thoracicalcarea</taxon>
        <taxon>Balanomorpha</taxon>
        <taxon>Balanoidea</taxon>
        <taxon>Balanidae</taxon>
        <taxon>Amphibalaninae</taxon>
        <taxon>Amphibalanus</taxon>
    </lineage>
</organism>
<proteinExistence type="evidence at transcript level"/>
<feature type="non-terminal residue" evidence="1">
    <location>
        <position position="1"/>
    </location>
</feature>
<evidence type="ECO:0000313" key="1">
    <source>
        <dbReference type="EMBL" id="BAE94411.1"/>
    </source>
</evidence>
<dbReference type="AlphaFoldDB" id="Q1JUJ4"/>
<sequence>VPPPCDFSIKSKQKQVGVTAGGASVSAKGATSGSGSITCITKTPTSVTKKVAAGNAGVSGAAAAAGNGVFKNLVTALTNISTTDDITKVQTQTIGSGGTGGAATILQLADANGGAALKEVKLDLLPIGTGLGVVKQTKQGQVTSSSSHKASGLGNSVLKVLNAHETELKLKGI</sequence>
<protein>
    <submittedName>
        <fullName evidence="1">Cement protein-19k</fullName>
    </submittedName>
</protein>
<accession>Q1JUJ4</accession>
<name>Q1JUJ4_AMPIM</name>
<dbReference type="EMBL" id="AB242296">
    <property type="protein sequence ID" value="BAE94411.1"/>
    <property type="molecule type" value="mRNA"/>
</dbReference>